<evidence type="ECO:0000256" key="1">
    <source>
        <dbReference type="SAM" id="MobiDB-lite"/>
    </source>
</evidence>
<protein>
    <submittedName>
        <fullName evidence="2">Uncharacterized protein</fullName>
    </submittedName>
</protein>
<accession>A0ABU7AVL5</accession>
<evidence type="ECO:0000313" key="3">
    <source>
        <dbReference type="Proteomes" id="UP001345963"/>
    </source>
</evidence>
<proteinExistence type="predicted"/>
<comment type="caution">
    <text evidence="2">The sequence shown here is derived from an EMBL/GenBank/DDBJ whole genome shotgun (WGS) entry which is preliminary data.</text>
</comment>
<evidence type="ECO:0000313" key="2">
    <source>
        <dbReference type="EMBL" id="MED6242291.1"/>
    </source>
</evidence>
<name>A0ABU7AVL5_9TELE</name>
<feature type="region of interest" description="Disordered" evidence="1">
    <location>
        <begin position="60"/>
        <end position="134"/>
    </location>
</feature>
<feature type="compositionally biased region" description="Polar residues" evidence="1">
    <location>
        <begin position="118"/>
        <end position="134"/>
    </location>
</feature>
<gene>
    <name evidence="2" type="ORF">ATANTOWER_002474</name>
</gene>
<reference evidence="2 3" key="1">
    <citation type="submission" date="2021-07" db="EMBL/GenBank/DDBJ databases">
        <authorList>
            <person name="Palmer J.M."/>
        </authorList>
    </citation>
    <scope>NUCLEOTIDE SEQUENCE [LARGE SCALE GENOMIC DNA]</scope>
    <source>
        <strain evidence="2 3">AT_MEX2019</strain>
        <tissue evidence="2">Muscle</tissue>
    </source>
</reference>
<organism evidence="2 3">
    <name type="scientific">Ataeniobius toweri</name>
    <dbReference type="NCBI Taxonomy" id="208326"/>
    <lineage>
        <taxon>Eukaryota</taxon>
        <taxon>Metazoa</taxon>
        <taxon>Chordata</taxon>
        <taxon>Craniata</taxon>
        <taxon>Vertebrata</taxon>
        <taxon>Euteleostomi</taxon>
        <taxon>Actinopterygii</taxon>
        <taxon>Neopterygii</taxon>
        <taxon>Teleostei</taxon>
        <taxon>Neoteleostei</taxon>
        <taxon>Acanthomorphata</taxon>
        <taxon>Ovalentaria</taxon>
        <taxon>Atherinomorphae</taxon>
        <taxon>Cyprinodontiformes</taxon>
        <taxon>Goodeidae</taxon>
        <taxon>Ataeniobius</taxon>
    </lineage>
</organism>
<keyword evidence="3" id="KW-1185">Reference proteome</keyword>
<sequence length="134" mass="14672">MPAVELSRVMSFLVQARRQVWLAQSPLTEACRRTLRGVPVMPGELFGSAAVEALERTVQVRQTSQQLSGLRRSMPPPPPQHSSCPSVSASARLPPRHGDRSGGFYPQEVQQRPGRDFVSQSAAQLDRPQGSQGQ</sequence>
<dbReference type="Proteomes" id="UP001345963">
    <property type="component" value="Unassembled WGS sequence"/>
</dbReference>
<dbReference type="EMBL" id="JAHUTI010030755">
    <property type="protein sequence ID" value="MED6242291.1"/>
    <property type="molecule type" value="Genomic_DNA"/>
</dbReference>